<evidence type="ECO:0000313" key="4">
    <source>
        <dbReference type="Proteomes" id="UP001313282"/>
    </source>
</evidence>
<dbReference type="AlphaFoldDB" id="A0AAN8RKF4"/>
<protein>
    <submittedName>
        <fullName evidence="3">Uncharacterized protein</fullName>
    </submittedName>
</protein>
<feature type="region of interest" description="Disordered" evidence="1">
    <location>
        <begin position="203"/>
        <end position="223"/>
    </location>
</feature>
<keyword evidence="4" id="KW-1185">Reference proteome</keyword>
<organism evidence="3 4">
    <name type="scientific">Orbilia javanica</name>
    <dbReference type="NCBI Taxonomy" id="47235"/>
    <lineage>
        <taxon>Eukaryota</taxon>
        <taxon>Fungi</taxon>
        <taxon>Dikarya</taxon>
        <taxon>Ascomycota</taxon>
        <taxon>Pezizomycotina</taxon>
        <taxon>Orbiliomycetes</taxon>
        <taxon>Orbiliales</taxon>
        <taxon>Orbiliaceae</taxon>
        <taxon>Orbilia</taxon>
    </lineage>
</organism>
<reference evidence="3 4" key="1">
    <citation type="submission" date="2019-10" db="EMBL/GenBank/DDBJ databases">
        <authorList>
            <person name="Palmer J.M."/>
        </authorList>
    </citation>
    <scope>NUCLEOTIDE SEQUENCE [LARGE SCALE GENOMIC DNA]</scope>
    <source>
        <strain evidence="3 4">TWF718</strain>
    </source>
</reference>
<comment type="caution">
    <text evidence="3">The sequence shown here is derived from an EMBL/GenBank/DDBJ whole genome shotgun (WGS) entry which is preliminary data.</text>
</comment>
<feature type="compositionally biased region" description="Basic and acidic residues" evidence="1">
    <location>
        <begin position="63"/>
        <end position="75"/>
    </location>
</feature>
<sequence length="223" mass="24819">MHISRIVAVAAFFGSTTFAAPVANPDPEAVMYNPWEHIRQTKPPAGNVKRTDFLPDVIKPTDREEKRWLSRREDVPAPPVVPDTHEPAPEEAAPGPAAKGIKSGPKLGGIKMPDMPGKKVKRERKFELKSVAAAPERMVKRERKFELKSVAPAPEKRDAAAEMVKRERKFELKSVAAAPEKVKVKRERKFELKSVAAAPEKRDFPSGRRFSFRQGVATAPEKA</sequence>
<evidence type="ECO:0000313" key="3">
    <source>
        <dbReference type="EMBL" id="KAK6350799.1"/>
    </source>
</evidence>
<keyword evidence="2" id="KW-0732">Signal</keyword>
<accession>A0AAN8RKF4</accession>
<feature type="chain" id="PRO_5043033082" evidence="2">
    <location>
        <begin position="20"/>
        <end position="223"/>
    </location>
</feature>
<evidence type="ECO:0000256" key="1">
    <source>
        <dbReference type="SAM" id="MobiDB-lite"/>
    </source>
</evidence>
<proteinExistence type="predicted"/>
<dbReference type="EMBL" id="JAVHNR010000002">
    <property type="protein sequence ID" value="KAK6350799.1"/>
    <property type="molecule type" value="Genomic_DNA"/>
</dbReference>
<feature type="signal peptide" evidence="2">
    <location>
        <begin position="1"/>
        <end position="19"/>
    </location>
</feature>
<dbReference type="Proteomes" id="UP001313282">
    <property type="component" value="Unassembled WGS sequence"/>
</dbReference>
<name>A0AAN8RKF4_9PEZI</name>
<feature type="compositionally biased region" description="Low complexity" evidence="1">
    <location>
        <begin position="90"/>
        <end position="105"/>
    </location>
</feature>
<evidence type="ECO:0000256" key="2">
    <source>
        <dbReference type="SAM" id="SignalP"/>
    </source>
</evidence>
<feature type="region of interest" description="Disordered" evidence="1">
    <location>
        <begin position="63"/>
        <end position="124"/>
    </location>
</feature>
<gene>
    <name evidence="3" type="ORF">TWF718_003985</name>
</gene>